<protein>
    <submittedName>
        <fullName evidence="1">Uncharacterized protein</fullName>
    </submittedName>
</protein>
<gene>
    <name evidence="1" type="ORF">Tci_924416</name>
</gene>
<reference evidence="1" key="1">
    <citation type="journal article" date="2019" name="Sci. Rep.">
        <title>Draft genome of Tanacetum cinerariifolium, the natural source of mosquito coil.</title>
        <authorList>
            <person name="Yamashiro T."/>
            <person name="Shiraishi A."/>
            <person name="Satake H."/>
            <person name="Nakayama K."/>
        </authorList>
    </citation>
    <scope>NUCLEOTIDE SEQUENCE</scope>
</reference>
<sequence length="87" mass="8276">TGCLVHHGSRRAGACASALPADHAQTQPGIDAPGGYSGQRAGLRRAPGLVCAGAARGSGVGLVRRVGALLCPLCGAGAGFSGAAAGR</sequence>
<comment type="caution">
    <text evidence="1">The sequence shown here is derived from an EMBL/GenBank/DDBJ whole genome shotgun (WGS) entry which is preliminary data.</text>
</comment>
<proteinExistence type="predicted"/>
<dbReference type="AlphaFoldDB" id="A0A699WY79"/>
<feature type="non-terminal residue" evidence="1">
    <location>
        <position position="1"/>
    </location>
</feature>
<dbReference type="EMBL" id="BKCJ011782414">
    <property type="protein sequence ID" value="GFD52447.1"/>
    <property type="molecule type" value="Genomic_DNA"/>
</dbReference>
<accession>A0A699WY79</accession>
<evidence type="ECO:0000313" key="1">
    <source>
        <dbReference type="EMBL" id="GFD52447.1"/>
    </source>
</evidence>
<organism evidence="1">
    <name type="scientific">Tanacetum cinerariifolium</name>
    <name type="common">Dalmatian daisy</name>
    <name type="synonym">Chrysanthemum cinerariifolium</name>
    <dbReference type="NCBI Taxonomy" id="118510"/>
    <lineage>
        <taxon>Eukaryota</taxon>
        <taxon>Viridiplantae</taxon>
        <taxon>Streptophyta</taxon>
        <taxon>Embryophyta</taxon>
        <taxon>Tracheophyta</taxon>
        <taxon>Spermatophyta</taxon>
        <taxon>Magnoliopsida</taxon>
        <taxon>eudicotyledons</taxon>
        <taxon>Gunneridae</taxon>
        <taxon>Pentapetalae</taxon>
        <taxon>asterids</taxon>
        <taxon>campanulids</taxon>
        <taxon>Asterales</taxon>
        <taxon>Asteraceae</taxon>
        <taxon>Asteroideae</taxon>
        <taxon>Anthemideae</taxon>
        <taxon>Anthemidinae</taxon>
        <taxon>Tanacetum</taxon>
    </lineage>
</organism>
<name>A0A699WY79_TANCI</name>